<reference evidence="8 9" key="1">
    <citation type="submission" date="2010-03" db="EMBL/GenBank/DDBJ databases">
        <title>The genome sequence of Ruminococcus torques L2-14.</title>
        <authorList>
            <consortium name="metaHIT consortium -- http://www.metahit.eu/"/>
            <person name="Pajon A."/>
            <person name="Turner K."/>
            <person name="Parkhill J."/>
            <person name="Duncan S."/>
            <person name="Flint H."/>
        </authorList>
    </citation>
    <scope>NUCLEOTIDE SEQUENCE [LARGE SCALE GENOMIC DNA]</scope>
    <source>
        <strain evidence="8 9">L2-14</strain>
    </source>
</reference>
<reference evidence="8 9" key="2">
    <citation type="submission" date="2010-03" db="EMBL/GenBank/DDBJ databases">
        <authorList>
            <person name="Pajon A."/>
        </authorList>
    </citation>
    <scope>NUCLEOTIDE SEQUENCE [LARGE SCALE GENOMIC DNA]</scope>
    <source>
        <strain evidence="8 9">L2-14</strain>
    </source>
</reference>
<name>D4M6W7_9FIRM</name>
<organism evidence="8 9">
    <name type="scientific">[Ruminococcus] torques L2-14</name>
    <dbReference type="NCBI Taxonomy" id="657313"/>
    <lineage>
        <taxon>Bacteria</taxon>
        <taxon>Bacillati</taxon>
        <taxon>Bacillota</taxon>
        <taxon>Clostridia</taxon>
        <taxon>Lachnospirales</taxon>
        <taxon>Lachnospiraceae</taxon>
        <taxon>Mediterraneibacter</taxon>
    </lineage>
</organism>
<dbReference type="CAZy" id="GH78">
    <property type="family name" value="Glycoside Hydrolase Family 78"/>
</dbReference>
<dbReference type="InterPro" id="IPR008928">
    <property type="entry name" value="6-hairpin_glycosidase_sf"/>
</dbReference>
<dbReference type="InterPro" id="IPR013783">
    <property type="entry name" value="Ig-like_fold"/>
</dbReference>
<dbReference type="AlphaFoldDB" id="D4M6W7"/>
<dbReference type="PATRIC" id="fig|657313.3.peg.2384"/>
<dbReference type="PANTHER" id="PTHR33307">
    <property type="entry name" value="ALPHA-RHAMNOSIDASE (EUROFUNG)"/>
    <property type="match status" value="1"/>
</dbReference>
<dbReference type="InterPro" id="IPR035396">
    <property type="entry name" value="Bac_rhamnosid6H"/>
</dbReference>
<dbReference type="Pfam" id="PF25788">
    <property type="entry name" value="Ig_Rha78A_N"/>
    <property type="match status" value="1"/>
</dbReference>
<evidence type="ECO:0000259" key="6">
    <source>
        <dbReference type="Pfam" id="PF17389"/>
    </source>
</evidence>
<evidence type="ECO:0000259" key="7">
    <source>
        <dbReference type="Pfam" id="PF17390"/>
    </source>
</evidence>
<keyword evidence="3" id="KW-0378">Hydrolase</keyword>
<evidence type="ECO:0000256" key="1">
    <source>
        <dbReference type="ARBA" id="ARBA00001445"/>
    </source>
</evidence>
<dbReference type="HOGENOM" id="CLU_002926_0_0_9"/>
<dbReference type="EMBL" id="FP929055">
    <property type="protein sequence ID" value="CBL26979.1"/>
    <property type="molecule type" value="Genomic_DNA"/>
</dbReference>
<dbReference type="Gene3D" id="2.60.120.260">
    <property type="entry name" value="Galactose-binding domain-like"/>
    <property type="match status" value="2"/>
</dbReference>
<comment type="catalytic activity">
    <reaction evidence="1">
        <text>Hydrolysis of terminal non-reducing alpha-L-rhamnose residues in alpha-L-rhamnosides.</text>
        <dbReference type="EC" id="3.2.1.40"/>
    </reaction>
</comment>
<accession>D4M6W7</accession>
<dbReference type="InterPro" id="IPR012341">
    <property type="entry name" value="6hp_glycosidase-like_sf"/>
</dbReference>
<evidence type="ECO:0000256" key="2">
    <source>
        <dbReference type="ARBA" id="ARBA00012652"/>
    </source>
</evidence>
<dbReference type="InterPro" id="IPR016007">
    <property type="entry name" value="Alpha_rhamnosid"/>
</dbReference>
<evidence type="ECO:0000256" key="3">
    <source>
        <dbReference type="ARBA" id="ARBA00022801"/>
    </source>
</evidence>
<evidence type="ECO:0000259" key="5">
    <source>
        <dbReference type="Pfam" id="PF08531"/>
    </source>
</evidence>
<dbReference type="InterPro" id="IPR008902">
    <property type="entry name" value="Rhamnosid_concanavalin"/>
</dbReference>
<dbReference type="Pfam" id="PF17389">
    <property type="entry name" value="Bac_rhamnosid6H"/>
    <property type="match status" value="1"/>
</dbReference>
<dbReference type="SUPFAM" id="SSF48208">
    <property type="entry name" value="Six-hairpin glycosidases"/>
    <property type="match status" value="1"/>
</dbReference>
<feature type="domain" description="Alpha-L-rhamnosidase C-terminal" evidence="7">
    <location>
        <begin position="780"/>
        <end position="839"/>
    </location>
</feature>
<dbReference type="Gene3D" id="2.60.420.10">
    <property type="entry name" value="Maltose phosphorylase, domain 3"/>
    <property type="match status" value="1"/>
</dbReference>
<dbReference type="InterPro" id="IPR035398">
    <property type="entry name" value="Bac_rhamnosid_C"/>
</dbReference>
<feature type="domain" description="Alpha-L-rhamnosidase six-hairpin glycosidase" evidence="6">
    <location>
        <begin position="418"/>
        <end position="769"/>
    </location>
</feature>
<proteinExistence type="predicted"/>
<gene>
    <name evidence="8" type="ORF">RTO_25000</name>
</gene>
<dbReference type="Proteomes" id="UP000008956">
    <property type="component" value="Chromosome"/>
</dbReference>
<dbReference type="Pfam" id="PF05592">
    <property type="entry name" value="Bac_rhamnosid"/>
    <property type="match status" value="1"/>
</dbReference>
<dbReference type="Gene3D" id="2.60.40.10">
    <property type="entry name" value="Immunoglobulins"/>
    <property type="match status" value="1"/>
</dbReference>
<feature type="domain" description="Alpha-L-rhamnosidase concanavalin-like" evidence="4">
    <location>
        <begin position="307"/>
        <end position="412"/>
    </location>
</feature>
<dbReference type="GO" id="GO:0005975">
    <property type="term" value="P:carbohydrate metabolic process"/>
    <property type="evidence" value="ECO:0007669"/>
    <property type="project" value="InterPro"/>
</dbReference>
<evidence type="ECO:0000313" key="8">
    <source>
        <dbReference type="EMBL" id="CBL26979.1"/>
    </source>
</evidence>
<dbReference type="EC" id="3.2.1.40" evidence="2"/>
<dbReference type="KEGG" id="rto:RTO_25000"/>
<sequence>MLRAINLKTEYLYNPMGLDIEKPRLFWNADGKGMQKAYEIEYLLNDTLPVRLPIMKSGSMRTVFTPELKSRDRVCWRIRLTDENRETGEWSEWASFEIGLLNVEDWKAKWIMGDYEHSSKPEIRYPVDCFKKEFTVKSALKRVRLYITACGLYEVKINGHKVGNRVFTPGSTAFQKRVHYQTYDVTEMIQSENTFTIELADGFYSSKTGCFNKAKVFGYEPKIIAQLELVNEKDDIEIVGTDGSFLWSNDSEIRYADMKDGETVDSRMSATYTGTARVTEYQGIICADNNVPVIEKEQLINPRVVHCPDGNTVLDFGQNIAGYVEFTVTGAPGHKVSLICGEKLDDNGNFTIKNILLSGDYDTQRMQREEFICDGSTQTYHPKFSVMGFQYVMLLDWPEKIKPENFRAIAVYSDMRVTGKFQCSDSGICRILQNTMWSVKGNFLDVPTDCPTRERAGWTGDAQLFFNTGNYLMDQAAFFRKWMRDMADCQKNNGMIYNINPSNPGAGAFMEWLSVEGGVGWGDAFLMIPYFYWKRYGDDMLIRLYWDQMVKCFGFYKKRIGKRNLFTLFKPGYGKYSKYLCTCGRDFGEWTEPDDCAPGKTSLLFPHTEEGTAYIAFDAGIMAEMAEHLGYNDAEMYRKLHENVKQAYRHYFLGDGTFSTDRMCKYVRPCALGLAEGEVRKNLLKNIVRLNRERNYRIGTGFLSTPFVLGLLTEAGTPQDAYHMLTNPEFGWMQQIKKGATTVWENWTDDASLNHYSKGACCQWLFDCVCGIRLDERENHFIIEPHPVFQLENAGFVYESVYGIVESEWKKQGDDYVYHIVIPCNCMAEVKLPGEKARKLPAGSYEFVQPIKK</sequence>
<feature type="domain" description="Bacterial alpha-L-rhamnosidase N-terminal" evidence="5">
    <location>
        <begin position="140"/>
        <end position="270"/>
    </location>
</feature>
<dbReference type="RefSeq" id="WP_015529557.1">
    <property type="nucleotide sequence ID" value="NC_021015.1"/>
</dbReference>
<dbReference type="GO" id="GO:0030596">
    <property type="term" value="F:alpha-L-rhamnosidase activity"/>
    <property type="evidence" value="ECO:0007669"/>
    <property type="project" value="UniProtKB-EC"/>
</dbReference>
<dbReference type="Pfam" id="PF08531">
    <property type="entry name" value="Bac_rhamnosid_N"/>
    <property type="match status" value="1"/>
</dbReference>
<dbReference type="Gene3D" id="1.50.10.10">
    <property type="match status" value="1"/>
</dbReference>
<evidence type="ECO:0000259" key="4">
    <source>
        <dbReference type="Pfam" id="PF05592"/>
    </source>
</evidence>
<evidence type="ECO:0000313" key="9">
    <source>
        <dbReference type="Proteomes" id="UP000008956"/>
    </source>
</evidence>
<dbReference type="PANTHER" id="PTHR33307:SF6">
    <property type="entry name" value="ALPHA-RHAMNOSIDASE (EUROFUNG)-RELATED"/>
    <property type="match status" value="1"/>
</dbReference>
<dbReference type="Pfam" id="PF17390">
    <property type="entry name" value="Bac_rhamnosid_C"/>
    <property type="match status" value="1"/>
</dbReference>
<dbReference type="InterPro" id="IPR013737">
    <property type="entry name" value="Bac_rhamnosid_N"/>
</dbReference>
<protein>
    <recommendedName>
        <fullName evidence="2">alpha-L-rhamnosidase</fullName>
        <ecNumber evidence="2">3.2.1.40</ecNumber>
    </recommendedName>
</protein>